<evidence type="ECO:0000256" key="7">
    <source>
        <dbReference type="ARBA" id="ARBA00022722"/>
    </source>
</evidence>
<evidence type="ECO:0000256" key="4">
    <source>
        <dbReference type="ARBA" id="ARBA00011738"/>
    </source>
</evidence>
<feature type="domain" description="tRNase Z endonuclease" evidence="14">
    <location>
        <begin position="1002"/>
        <end position="1043"/>
    </location>
</feature>
<evidence type="ECO:0000256" key="5">
    <source>
        <dbReference type="ARBA" id="ARBA00012477"/>
    </source>
</evidence>
<dbReference type="GO" id="GO:0005739">
    <property type="term" value="C:mitochondrion"/>
    <property type="evidence" value="ECO:0007669"/>
    <property type="project" value="TreeGrafter"/>
</dbReference>
<evidence type="ECO:0000256" key="11">
    <source>
        <dbReference type="ARBA" id="ARBA00022833"/>
    </source>
</evidence>
<dbReference type="Pfam" id="PF23023">
    <property type="entry name" value="Anti-Pycsar_Apyc1"/>
    <property type="match status" value="1"/>
</dbReference>
<keyword evidence="8" id="KW-0479">Metal-binding</keyword>
<gene>
    <name evidence="15" type="ORF">G4B88_025689</name>
</gene>
<evidence type="ECO:0000259" key="13">
    <source>
        <dbReference type="Pfam" id="PF12706"/>
    </source>
</evidence>
<evidence type="ECO:0000256" key="10">
    <source>
        <dbReference type="ARBA" id="ARBA00022801"/>
    </source>
</evidence>
<dbReference type="HAMAP" id="MF_01818">
    <property type="entry name" value="RNase_Z_BN"/>
    <property type="match status" value="2"/>
</dbReference>
<comment type="cofactor">
    <cofactor evidence="2">
        <name>Zn(2+)</name>
        <dbReference type="ChEBI" id="CHEBI:29105"/>
    </cofactor>
</comment>
<evidence type="ECO:0000256" key="1">
    <source>
        <dbReference type="ARBA" id="ARBA00000402"/>
    </source>
</evidence>
<dbReference type="Proteomes" id="UP000583929">
    <property type="component" value="Unassembled WGS sequence"/>
</dbReference>
<dbReference type="PANTHER" id="PTHR12553">
    <property type="entry name" value="ZINC PHOSPHODIESTERASE ELAC PROTEIN 2"/>
    <property type="match status" value="1"/>
</dbReference>
<evidence type="ECO:0000256" key="12">
    <source>
        <dbReference type="SAM" id="MobiDB-lite"/>
    </source>
</evidence>
<evidence type="ECO:0000313" key="16">
    <source>
        <dbReference type="Proteomes" id="UP000583929"/>
    </source>
</evidence>
<comment type="catalytic activity">
    <reaction evidence="1">
        <text>Endonucleolytic cleavage of RNA, removing extra 3' nucleotides from tRNA precursor, generating 3' termini of tRNAs. A 3'-hydroxy group is left at the tRNA terminus and a 5'-phosphoryl group is left at the trailer molecule.</text>
        <dbReference type="EC" id="3.1.26.11"/>
    </reaction>
</comment>
<feature type="region of interest" description="Disordered" evidence="12">
    <location>
        <begin position="53"/>
        <end position="115"/>
    </location>
</feature>
<dbReference type="GO" id="GO:0042781">
    <property type="term" value="F:3'-tRNA processing endoribonuclease activity"/>
    <property type="evidence" value="ECO:0007669"/>
    <property type="project" value="UniProtKB-EC"/>
</dbReference>
<keyword evidence="11" id="KW-0862">Zinc</keyword>
<dbReference type="SUPFAM" id="SSF56281">
    <property type="entry name" value="Metallo-hydrolase/oxidoreductase"/>
    <property type="match status" value="4"/>
</dbReference>
<feature type="compositionally biased region" description="Basic and acidic residues" evidence="12">
    <location>
        <begin position="97"/>
        <end position="108"/>
    </location>
</feature>
<evidence type="ECO:0000256" key="8">
    <source>
        <dbReference type="ARBA" id="ARBA00022723"/>
    </source>
</evidence>
<dbReference type="PANTHER" id="PTHR12553:SF49">
    <property type="entry name" value="ZINC PHOSPHODIESTERASE ELAC PROTEIN 2"/>
    <property type="match status" value="1"/>
</dbReference>
<evidence type="ECO:0000256" key="3">
    <source>
        <dbReference type="ARBA" id="ARBA00007823"/>
    </source>
</evidence>
<dbReference type="Pfam" id="PF13691">
    <property type="entry name" value="Lactamase_B_4"/>
    <property type="match status" value="2"/>
</dbReference>
<dbReference type="Pfam" id="PF12706">
    <property type="entry name" value="Lactamase_B_2"/>
    <property type="match status" value="1"/>
</dbReference>
<keyword evidence="16" id="KW-1185">Reference proteome</keyword>
<dbReference type="InterPro" id="IPR027794">
    <property type="entry name" value="tRNase_Z_dom"/>
</dbReference>
<dbReference type="CDD" id="cd07718">
    <property type="entry name" value="RNaseZ_ELAC1_ELAC2-C-term-like_MBL-fold"/>
    <property type="match status" value="2"/>
</dbReference>
<dbReference type="FunFam" id="3.60.15.10:FF:000037">
    <property type="entry name" value="tRNAse Z4"/>
    <property type="match status" value="3"/>
</dbReference>
<organism evidence="15 16">
    <name type="scientific">Cannabis sativa</name>
    <name type="common">Hemp</name>
    <name type="synonym">Marijuana</name>
    <dbReference type="NCBI Taxonomy" id="3483"/>
    <lineage>
        <taxon>Eukaryota</taxon>
        <taxon>Viridiplantae</taxon>
        <taxon>Streptophyta</taxon>
        <taxon>Embryophyta</taxon>
        <taxon>Tracheophyta</taxon>
        <taxon>Spermatophyta</taxon>
        <taxon>Magnoliopsida</taxon>
        <taxon>eudicotyledons</taxon>
        <taxon>Gunneridae</taxon>
        <taxon>Pentapetalae</taxon>
        <taxon>rosids</taxon>
        <taxon>fabids</taxon>
        <taxon>Rosales</taxon>
        <taxon>Cannabaceae</taxon>
        <taxon>Cannabis</taxon>
    </lineage>
</organism>
<dbReference type="EMBL" id="JAATIQ010000272">
    <property type="protein sequence ID" value="KAF4365510.1"/>
    <property type="molecule type" value="Genomic_DNA"/>
</dbReference>
<dbReference type="InterPro" id="IPR013471">
    <property type="entry name" value="RNase_Z/BN"/>
</dbReference>
<proteinExistence type="inferred from homology"/>
<name>A0A7J6F6Z8_CANSA</name>
<feature type="region of interest" description="Disordered" evidence="12">
    <location>
        <begin position="950"/>
        <end position="988"/>
    </location>
</feature>
<dbReference type="GO" id="GO:1990180">
    <property type="term" value="P:mitochondrial tRNA 3'-end processing"/>
    <property type="evidence" value="ECO:0007669"/>
    <property type="project" value="TreeGrafter"/>
</dbReference>
<dbReference type="GO" id="GO:0046872">
    <property type="term" value="F:metal ion binding"/>
    <property type="evidence" value="ECO:0007669"/>
    <property type="project" value="UniProtKB-KW"/>
</dbReference>
<protein>
    <recommendedName>
        <fullName evidence="5">ribonuclease Z</fullName>
        <ecNumber evidence="5">3.1.26.11</ecNumber>
    </recommendedName>
</protein>
<evidence type="ECO:0000313" key="15">
    <source>
        <dbReference type="EMBL" id="KAF4365510.1"/>
    </source>
</evidence>
<dbReference type="EC" id="3.1.26.11" evidence="5"/>
<evidence type="ECO:0000256" key="6">
    <source>
        <dbReference type="ARBA" id="ARBA00022694"/>
    </source>
</evidence>
<evidence type="ECO:0000256" key="9">
    <source>
        <dbReference type="ARBA" id="ARBA00022759"/>
    </source>
</evidence>
<comment type="similarity">
    <text evidence="3">Belongs to the RNase Z family.</text>
</comment>
<keyword evidence="7" id="KW-0540">Nuclease</keyword>
<comment type="caution">
    <text evidence="15">The sequence shown here is derived from an EMBL/GenBank/DDBJ whole genome shotgun (WGS) entry which is preliminary data.</text>
</comment>
<accession>A0A7J6F6Z8</accession>
<reference evidence="15 16" key="1">
    <citation type="journal article" date="2020" name="bioRxiv">
        <title>Sequence and annotation of 42 cannabis genomes reveals extensive copy number variation in cannabinoid synthesis and pathogen resistance genes.</title>
        <authorList>
            <person name="Mckernan K.J."/>
            <person name="Helbert Y."/>
            <person name="Kane L.T."/>
            <person name="Ebling H."/>
            <person name="Zhang L."/>
            <person name="Liu B."/>
            <person name="Eaton Z."/>
            <person name="Mclaughlin S."/>
            <person name="Kingan S."/>
            <person name="Baybayan P."/>
            <person name="Concepcion G."/>
            <person name="Jordan M."/>
            <person name="Riva A."/>
            <person name="Barbazuk W."/>
            <person name="Harkins T."/>
        </authorList>
    </citation>
    <scope>NUCLEOTIDE SEQUENCE [LARGE SCALE GENOMIC DNA]</scope>
    <source>
        <strain evidence="16">cv. Jamaican Lion 4</strain>
        <tissue evidence="15">Leaf</tissue>
    </source>
</reference>
<keyword evidence="6" id="KW-0819">tRNA processing</keyword>
<dbReference type="InterPro" id="IPR036866">
    <property type="entry name" value="RibonucZ/Hydroxyglut_hydro"/>
</dbReference>
<dbReference type="InterPro" id="IPR001279">
    <property type="entry name" value="Metallo-B-lactamas"/>
</dbReference>
<evidence type="ECO:0000256" key="2">
    <source>
        <dbReference type="ARBA" id="ARBA00001947"/>
    </source>
</evidence>
<evidence type="ECO:0000259" key="14">
    <source>
        <dbReference type="Pfam" id="PF13691"/>
    </source>
</evidence>
<feature type="compositionally biased region" description="Basic and acidic residues" evidence="12">
    <location>
        <begin position="73"/>
        <end position="83"/>
    </location>
</feature>
<feature type="domain" description="tRNase Z endonuclease" evidence="14">
    <location>
        <begin position="130"/>
        <end position="160"/>
    </location>
</feature>
<comment type="subunit">
    <text evidence="4">Homodimer.</text>
</comment>
<keyword evidence="10" id="KW-0378">Hydrolase</keyword>
<feature type="compositionally biased region" description="Basic and acidic residues" evidence="12">
    <location>
        <begin position="957"/>
        <end position="980"/>
    </location>
</feature>
<dbReference type="Gene3D" id="3.60.15.10">
    <property type="entry name" value="Ribonuclease Z/Hydroxyacylglutathione hydrolase-like"/>
    <property type="match status" value="4"/>
</dbReference>
<keyword evidence="9" id="KW-0255">Endonuclease</keyword>
<dbReference type="InterPro" id="IPR047151">
    <property type="entry name" value="RNZ2-like"/>
</dbReference>
<sequence>MPTITNHLRLLFHSSSSSSLKLKPSFSFSLLPKPRLKPYSSSFTLLALSSNRRRPRFDPHPSRGPGRRNISTFRERKSRERGVPMEGSNESSGFNKRRAEGRDKDDKRKKSLQLKTRKLNPSNTICYLQGLQRFCTEQKIKLSKIDHIFLSRVCSETAGGLPGLLLTLAGVGEGLSVCVWGPSDLKYLVDAMRSFIPNAAMVNTKSFGPALGSNVTAMPEQQNSTKPIVLIDDEVVKISAIVLQPTVSEGKPGDMSVVYVCELPEIKGRFDKEKALALGVRPGRKYSQLVEGQSVKSDHQDIMVHPSDVMDPSLPGPIVLLVDCPKESYLQQLLSTEHLNNYFADFSGSPESSKVVSCIIHLSPASVVNSPKYQNWMKRFGSAQHIMAGHERKNMKIPILKSSARITARLNYLCPQFFPAPDFCSLQQNGSSESSSIVSSEDSGGTLCESIGAENLQKFVLRPHSKHGLDKSCVPSLLVPTEIIDELHSEIPDIVVAAQNVSQLWNTSTRSTGEISCVQDVKFMVEEPWLDENTLPSCLENISREDMEIVFLGTGSSQPSKYRNVSSIHINLFSKGGLLLDCGEGTLGQLKRRYGVDGADDAVRGLRCIWISHIHADHHTGLARILALRHELLKEEPHEPILVVGPRQLKRYLDAYQRLEDLNMMFLDCQHTTKESLDAFKSIIESSNDLISIGDSKSSKDIWKKTTDGQMAQKIDSTLFARGSRMQSYWQRPGSPVDNITEIKSLKKILDDAGLEALISFPVVHCPQAFGVVLKAAERTNSVGKSIPGWKVVYSGDTRPCEASIEASRDATILIHEASTRIPFPEKCVTMIATFEEGMVEEAVAKNHSTTEEAIEVGNAAGAYRIILTHFSQRYPKIPVFDETHMHNTCIAFDMMSVNVADLPVLPRVLPYLKMLFRNEMALEESDDVQESILINLSIRFITTFTETKIQEAGPPMEERKKRSSDGRDNVHDRPNKTPHSETTPDLVPSNTTCYFQILGTGMDTHDTLPSVLLFFDNLRFIFNAGEGLQRFCTEQKISLSQAAKLEFSAYLAAWPAAPYITYFSLVYALRLQVVFQVSVRGPSNLKYLVDTMRSFISNGALVDIESFESSLSSIDLKHVKDVKISSIVLQPTPVDMSVVYVCELPEIKGRFNKAKALALGVRPGPKYSQLVQGQSVKSDHQDIMVHPSDVMDSSLPGPIVLLVDCPNESHLQQLLSTDHLNNYFTDFSGSTGSSKVVNCIIHLSPASVVNSPKYQNWMKRFGSAQHIMAGHERKNMKIPIFQSSARMITRLNYLCPQFFPSPESTSIISNEDSDLKLCESIAAENLQKFVLRPHSKHGLDKSCVPSLLVPTEIIDELHFEIPDIAVAAQNVKQLWHTSTESTGEISSVKDVKFSVKGPWLDDDTLPSCLENIGREDMEIVFLGTGSSQPSKYRNVSSIHINLFSKGGLLLDCGEGTLGQLKRRYGVDKADDVVRGLRCIWISHMHADHYAGLARILVFRRELLKEDPHEPALVIGPKKLKRYLDAYQRLEDLDMVFLDCQHTTKDSLNGKIDSVDNVTEIKSLKKILGDAGLEALISFPVVHSTQAFGVVLKAAERANSIGKSIPGWKIVYSGDTRPCEASIEASRDATILIHEATFEDGMVGDAVDKDHSTIEEAIGVGNSAGAYRMILTHFSQRYSKIPVFDLTQMHNSCIAFDMMSVNVADLPVLPKVVPYLKMLFRNEMALEQS</sequence>
<feature type="domain" description="Metallo-beta-lactamase" evidence="13">
    <location>
        <begin position="1449"/>
        <end position="1674"/>
    </location>
</feature>